<reference evidence="6 7" key="1">
    <citation type="submission" date="2016-08" db="EMBL/GenBank/DDBJ databases">
        <title>A Parts List for Fungal Cellulosomes Revealed by Comparative Genomics.</title>
        <authorList>
            <consortium name="DOE Joint Genome Institute"/>
            <person name="Haitjema C.H."/>
            <person name="Gilmore S.P."/>
            <person name="Henske J.K."/>
            <person name="Solomon K.V."/>
            <person name="De Groot R."/>
            <person name="Kuo A."/>
            <person name="Mondo S.J."/>
            <person name="Salamov A.A."/>
            <person name="Labutti K."/>
            <person name="Zhao Z."/>
            <person name="Chiniquy J."/>
            <person name="Barry K."/>
            <person name="Brewer H.M."/>
            <person name="Purvine S.O."/>
            <person name="Wright A.T."/>
            <person name="Boxma B."/>
            <person name="Van Alen T."/>
            <person name="Hackstein J.H."/>
            <person name="Baker S.E."/>
            <person name="Grigoriev I.V."/>
            <person name="O'Malley M.A."/>
        </authorList>
    </citation>
    <scope>NUCLEOTIDE SEQUENCE [LARGE SCALE GENOMIC DNA]</scope>
    <source>
        <strain evidence="6 7">G1</strain>
    </source>
</reference>
<protein>
    <recommendedName>
        <fullName evidence="5">AN1-type domain-containing protein</fullName>
    </recommendedName>
</protein>
<organism evidence="6 7">
    <name type="scientific">Neocallimastix californiae</name>
    <dbReference type="NCBI Taxonomy" id="1754190"/>
    <lineage>
        <taxon>Eukaryota</taxon>
        <taxon>Fungi</taxon>
        <taxon>Fungi incertae sedis</taxon>
        <taxon>Chytridiomycota</taxon>
        <taxon>Chytridiomycota incertae sedis</taxon>
        <taxon>Neocallimastigomycetes</taxon>
        <taxon>Neocallimastigales</taxon>
        <taxon>Neocallimastigaceae</taxon>
        <taxon>Neocallimastix</taxon>
    </lineage>
</organism>
<dbReference type="SUPFAM" id="SSF118310">
    <property type="entry name" value="AN1-like Zinc finger"/>
    <property type="match status" value="1"/>
</dbReference>
<dbReference type="InterPro" id="IPR053061">
    <property type="entry name" value="AN1-type_zinc_finger"/>
</dbReference>
<dbReference type="STRING" id="1754190.A0A1Y2CYZ0"/>
<dbReference type="GO" id="GO:0008270">
    <property type="term" value="F:zinc ion binding"/>
    <property type="evidence" value="ECO:0007669"/>
    <property type="project" value="UniProtKB-KW"/>
</dbReference>
<dbReference type="PANTHER" id="PTHR46728">
    <property type="entry name" value="AN1-TYPE ZINC FINGER PROTEIN 4"/>
    <property type="match status" value="1"/>
</dbReference>
<keyword evidence="3" id="KW-0862">Zinc</keyword>
<keyword evidence="2 4" id="KW-0863">Zinc-finger</keyword>
<dbReference type="InterPro" id="IPR035896">
    <property type="entry name" value="AN1-like_Znf"/>
</dbReference>
<proteinExistence type="predicted"/>
<evidence type="ECO:0000313" key="7">
    <source>
        <dbReference type="Proteomes" id="UP000193920"/>
    </source>
</evidence>
<dbReference type="SMART" id="SM00154">
    <property type="entry name" value="ZnF_AN1"/>
    <property type="match status" value="1"/>
</dbReference>
<name>A0A1Y2CYZ0_9FUNG</name>
<dbReference type="Pfam" id="PF01428">
    <property type="entry name" value="zf-AN1"/>
    <property type="match status" value="1"/>
</dbReference>
<evidence type="ECO:0000256" key="3">
    <source>
        <dbReference type="ARBA" id="ARBA00022833"/>
    </source>
</evidence>
<feature type="domain" description="AN1-type" evidence="5">
    <location>
        <begin position="1"/>
        <end position="45"/>
    </location>
</feature>
<feature type="non-terminal residue" evidence="6">
    <location>
        <position position="1"/>
    </location>
</feature>
<dbReference type="InterPro" id="IPR000058">
    <property type="entry name" value="Znf_AN1"/>
</dbReference>
<dbReference type="OrthoDB" id="428577at2759"/>
<keyword evidence="7" id="KW-1185">Reference proteome</keyword>
<evidence type="ECO:0000256" key="4">
    <source>
        <dbReference type="PROSITE-ProRule" id="PRU00449"/>
    </source>
</evidence>
<evidence type="ECO:0000313" key="6">
    <source>
        <dbReference type="EMBL" id="ORY52262.1"/>
    </source>
</evidence>
<feature type="non-terminal residue" evidence="6">
    <location>
        <position position="61"/>
    </location>
</feature>
<dbReference type="AlphaFoldDB" id="A0A1Y2CYZ0"/>
<dbReference type="PANTHER" id="PTHR46728:SF1">
    <property type="entry name" value="AN1-TYPE ZINC FINGER PROTEIN 4"/>
    <property type="match status" value="1"/>
</dbReference>
<dbReference type="PROSITE" id="PS51039">
    <property type="entry name" value="ZF_AN1"/>
    <property type="match status" value="1"/>
</dbReference>
<keyword evidence="1" id="KW-0479">Metal-binding</keyword>
<evidence type="ECO:0000259" key="5">
    <source>
        <dbReference type="PROSITE" id="PS51039"/>
    </source>
</evidence>
<dbReference type="Gene3D" id="4.10.1110.10">
    <property type="entry name" value="AN1-like Zinc finger"/>
    <property type="match status" value="1"/>
</dbReference>
<accession>A0A1Y2CYZ0</accession>
<evidence type="ECO:0000256" key="1">
    <source>
        <dbReference type="ARBA" id="ARBA00022723"/>
    </source>
</evidence>
<comment type="caution">
    <text evidence="6">The sequence shown here is derived from an EMBL/GenBank/DDBJ whole genome shotgun (WGS) entry which is preliminary data.</text>
</comment>
<dbReference type="EMBL" id="MCOG01000093">
    <property type="protein sequence ID" value="ORY52262.1"/>
    <property type="molecule type" value="Genomic_DNA"/>
</dbReference>
<gene>
    <name evidence="6" type="ORF">LY90DRAFT_324040</name>
</gene>
<sequence>KNNCEFCNKKLRITATYKCKCSKIFCAAHRYSECHNCTYDYKQQGIKDLKKNNPLVVKDKV</sequence>
<evidence type="ECO:0000256" key="2">
    <source>
        <dbReference type="ARBA" id="ARBA00022771"/>
    </source>
</evidence>
<dbReference type="Proteomes" id="UP000193920">
    <property type="component" value="Unassembled WGS sequence"/>
</dbReference>